<evidence type="ECO:0000313" key="7">
    <source>
        <dbReference type="Proteomes" id="UP001054902"/>
    </source>
</evidence>
<gene>
    <name evidence="6" type="ORF">CTEN210_08973</name>
</gene>
<evidence type="ECO:0000313" key="6">
    <source>
        <dbReference type="EMBL" id="GFH52497.1"/>
    </source>
</evidence>
<reference evidence="6 7" key="1">
    <citation type="journal article" date="2021" name="Sci. Rep.">
        <title>The genome of the diatom Chaetoceros tenuissimus carries an ancient integrated fragment of an extant virus.</title>
        <authorList>
            <person name="Hongo Y."/>
            <person name="Kimura K."/>
            <person name="Takaki Y."/>
            <person name="Yoshida Y."/>
            <person name="Baba S."/>
            <person name="Kobayashi G."/>
            <person name="Nagasaki K."/>
            <person name="Hano T."/>
            <person name="Tomaru Y."/>
        </authorList>
    </citation>
    <scope>NUCLEOTIDE SEQUENCE [LARGE SCALE GENOMIC DNA]</scope>
    <source>
        <strain evidence="6 7">NIES-3715</strain>
    </source>
</reference>
<name>A0AAD3CUK3_9STRA</name>
<evidence type="ECO:0000256" key="4">
    <source>
        <dbReference type="ARBA" id="ARBA00023136"/>
    </source>
</evidence>
<evidence type="ECO:0000256" key="3">
    <source>
        <dbReference type="ARBA" id="ARBA00022989"/>
    </source>
</evidence>
<feature type="transmembrane region" description="Helical" evidence="5">
    <location>
        <begin position="416"/>
        <end position="446"/>
    </location>
</feature>
<comment type="caution">
    <text evidence="6">The sequence shown here is derived from an EMBL/GenBank/DDBJ whole genome shotgun (WGS) entry which is preliminary data.</text>
</comment>
<evidence type="ECO:0008006" key="8">
    <source>
        <dbReference type="Google" id="ProtNLM"/>
    </source>
</evidence>
<feature type="transmembrane region" description="Helical" evidence="5">
    <location>
        <begin position="178"/>
        <end position="200"/>
    </location>
</feature>
<evidence type="ECO:0000256" key="5">
    <source>
        <dbReference type="SAM" id="Phobius"/>
    </source>
</evidence>
<dbReference type="PANTHER" id="PTHR30249:SF0">
    <property type="entry name" value="PLASTIDAL GLYCOLATE_GLYCERATE TRANSLOCATOR 1, CHLOROPLASTIC"/>
    <property type="match status" value="1"/>
</dbReference>
<proteinExistence type="predicted"/>
<dbReference type="EMBL" id="BLLK01000045">
    <property type="protein sequence ID" value="GFH52497.1"/>
    <property type="molecule type" value="Genomic_DNA"/>
</dbReference>
<keyword evidence="2 5" id="KW-0812">Transmembrane</keyword>
<feature type="transmembrane region" description="Helical" evidence="5">
    <location>
        <begin position="141"/>
        <end position="166"/>
    </location>
</feature>
<keyword evidence="4 5" id="KW-0472">Membrane</keyword>
<protein>
    <recommendedName>
        <fullName evidence="8">Plastidal glycolate/glycerate translocator 1, chloroplastic</fullName>
    </recommendedName>
</protein>
<dbReference type="InterPro" id="IPR007300">
    <property type="entry name" value="CidB/LrgB"/>
</dbReference>
<feature type="transmembrane region" description="Helical" evidence="5">
    <location>
        <begin position="107"/>
        <end position="129"/>
    </location>
</feature>
<evidence type="ECO:0000256" key="1">
    <source>
        <dbReference type="ARBA" id="ARBA00004141"/>
    </source>
</evidence>
<feature type="transmembrane region" description="Helical" evidence="5">
    <location>
        <begin position="458"/>
        <end position="478"/>
    </location>
</feature>
<comment type="subcellular location">
    <subcellularLocation>
        <location evidence="1">Membrane</location>
        <topology evidence="1">Multi-pass membrane protein</topology>
    </subcellularLocation>
</comment>
<feature type="transmembrane region" description="Helical" evidence="5">
    <location>
        <begin position="239"/>
        <end position="259"/>
    </location>
</feature>
<organism evidence="6 7">
    <name type="scientific">Chaetoceros tenuissimus</name>
    <dbReference type="NCBI Taxonomy" id="426638"/>
    <lineage>
        <taxon>Eukaryota</taxon>
        <taxon>Sar</taxon>
        <taxon>Stramenopiles</taxon>
        <taxon>Ochrophyta</taxon>
        <taxon>Bacillariophyta</taxon>
        <taxon>Coscinodiscophyceae</taxon>
        <taxon>Chaetocerotophycidae</taxon>
        <taxon>Chaetocerotales</taxon>
        <taxon>Chaetocerotaceae</taxon>
        <taxon>Chaetoceros</taxon>
    </lineage>
</organism>
<keyword evidence="3 5" id="KW-1133">Transmembrane helix</keyword>
<feature type="transmembrane region" description="Helical" evidence="5">
    <location>
        <begin position="337"/>
        <end position="356"/>
    </location>
</feature>
<dbReference type="AlphaFoldDB" id="A0AAD3CUK3"/>
<accession>A0AAD3CUK3</accession>
<dbReference type="PANTHER" id="PTHR30249">
    <property type="entry name" value="PUTATIVE SEROTONIN TRANSPORTER"/>
    <property type="match status" value="1"/>
</dbReference>
<feature type="transmembrane region" description="Helical" evidence="5">
    <location>
        <begin position="484"/>
        <end position="507"/>
    </location>
</feature>
<dbReference type="GO" id="GO:0016020">
    <property type="term" value="C:membrane"/>
    <property type="evidence" value="ECO:0007669"/>
    <property type="project" value="UniProtKB-SubCell"/>
</dbReference>
<feature type="transmembrane region" description="Helical" evidence="5">
    <location>
        <begin position="265"/>
        <end position="285"/>
    </location>
</feature>
<keyword evidence="7" id="KW-1185">Reference proteome</keyword>
<dbReference type="Pfam" id="PF04172">
    <property type="entry name" value="LrgB"/>
    <property type="match status" value="1"/>
</dbReference>
<feature type="transmembrane region" description="Helical" evidence="5">
    <location>
        <begin position="377"/>
        <end position="396"/>
    </location>
</feature>
<feature type="transmembrane region" description="Helical" evidence="5">
    <location>
        <begin position="297"/>
        <end position="317"/>
    </location>
</feature>
<evidence type="ECO:0000256" key="2">
    <source>
        <dbReference type="ARBA" id="ARBA00022692"/>
    </source>
</evidence>
<sequence length="517" mass="54163">MRIEKNTFLLTLAIAATTCSNHIVRAFTPSSIAARNIASLSSPIVNIHQVSKDVSIAFNNRNQRFKLQMASKTEEAKGSSIPTSIASTTALIALDVLFRKLLKALSISFPSALAGCGTLFTSLVSLYCIKPELGDEVYGLLSPGAAVLAKWLPVFFVPSLVTLPLAQSMGSTTEVLKVGVVVVAGFFFTLFSTAFSVLGVRKLFNKGNDESANEVEEIPAIPETSSNQPAPKAFSDRTFNGLLTSSIASAIAAIAAINFTNLPAVATTPLTTLAMLFTTLTTFTFGARLPKSFSKKVHPLITCTSLTWCFATLFAKLTSQSFTSMLQSYKVGSMCPVHLGAGDLLLFMLGPAVVALSCQMYDRKKLMKENMKEVGTAIGVSSIGGLFGTALMVKLLNISSPILRLCCLSRNITSPLAMAIAGILGADVSLAVSMVVVTGLFGANFGAAILDMVGVKDAVARGLGIGAAAHGLGTAAFANEKDAFPFAAISMALTASACTVLVSIPFVKKLVLKVALG</sequence>
<dbReference type="Proteomes" id="UP001054902">
    <property type="component" value="Unassembled WGS sequence"/>
</dbReference>